<proteinExistence type="predicted"/>
<name>A0AAD6UJZ8_9AGAR</name>
<keyword evidence="1" id="KW-0472">Membrane</keyword>
<keyword evidence="1" id="KW-1133">Transmembrane helix</keyword>
<dbReference type="AlphaFoldDB" id="A0AAD6UJZ8"/>
<reference evidence="2" key="1">
    <citation type="submission" date="2023-03" db="EMBL/GenBank/DDBJ databases">
        <title>Massive genome expansion in bonnet fungi (Mycena s.s.) driven by repeated elements and novel gene families across ecological guilds.</title>
        <authorList>
            <consortium name="Lawrence Berkeley National Laboratory"/>
            <person name="Harder C.B."/>
            <person name="Miyauchi S."/>
            <person name="Viragh M."/>
            <person name="Kuo A."/>
            <person name="Thoen E."/>
            <person name="Andreopoulos B."/>
            <person name="Lu D."/>
            <person name="Skrede I."/>
            <person name="Drula E."/>
            <person name="Henrissat B."/>
            <person name="Morin E."/>
            <person name="Kohler A."/>
            <person name="Barry K."/>
            <person name="LaButti K."/>
            <person name="Morin E."/>
            <person name="Salamov A."/>
            <person name="Lipzen A."/>
            <person name="Mereny Z."/>
            <person name="Hegedus B."/>
            <person name="Baldrian P."/>
            <person name="Stursova M."/>
            <person name="Weitz H."/>
            <person name="Taylor A."/>
            <person name="Grigoriev I.V."/>
            <person name="Nagy L.G."/>
            <person name="Martin F."/>
            <person name="Kauserud H."/>
        </authorList>
    </citation>
    <scope>NUCLEOTIDE SEQUENCE</scope>
    <source>
        <strain evidence="2">CBHHK173m</strain>
    </source>
</reference>
<comment type="caution">
    <text evidence="2">The sequence shown here is derived from an EMBL/GenBank/DDBJ whole genome shotgun (WGS) entry which is preliminary data.</text>
</comment>
<keyword evidence="3" id="KW-1185">Reference proteome</keyword>
<organism evidence="2 3">
    <name type="scientific">Mycena belliarum</name>
    <dbReference type="NCBI Taxonomy" id="1033014"/>
    <lineage>
        <taxon>Eukaryota</taxon>
        <taxon>Fungi</taxon>
        <taxon>Dikarya</taxon>
        <taxon>Basidiomycota</taxon>
        <taxon>Agaricomycotina</taxon>
        <taxon>Agaricomycetes</taxon>
        <taxon>Agaricomycetidae</taxon>
        <taxon>Agaricales</taxon>
        <taxon>Marasmiineae</taxon>
        <taxon>Mycenaceae</taxon>
        <taxon>Mycena</taxon>
    </lineage>
</organism>
<protein>
    <submittedName>
        <fullName evidence="2">Uncharacterized protein</fullName>
    </submittedName>
</protein>
<feature type="transmembrane region" description="Helical" evidence="1">
    <location>
        <begin position="173"/>
        <end position="195"/>
    </location>
</feature>
<accession>A0AAD6UJZ8</accession>
<gene>
    <name evidence="2" type="ORF">B0H15DRAFT_815842</name>
</gene>
<keyword evidence="1" id="KW-0812">Transmembrane</keyword>
<dbReference type="EMBL" id="JARJCN010000004">
    <property type="protein sequence ID" value="KAJ7101369.1"/>
    <property type="molecule type" value="Genomic_DNA"/>
</dbReference>
<evidence type="ECO:0000256" key="1">
    <source>
        <dbReference type="SAM" id="Phobius"/>
    </source>
</evidence>
<evidence type="ECO:0000313" key="3">
    <source>
        <dbReference type="Proteomes" id="UP001222325"/>
    </source>
</evidence>
<dbReference type="Proteomes" id="UP001222325">
    <property type="component" value="Unassembled WGS sequence"/>
</dbReference>
<evidence type="ECO:0000313" key="2">
    <source>
        <dbReference type="EMBL" id="KAJ7101369.1"/>
    </source>
</evidence>
<sequence length="196" mass="21312">MPVDLKTDFRESHKSRMYGVALRAQHINAFCLSSLGRRWVPAYLICQRIHPSKIARAAIASMRAHTLCPAPLLSALLLLSVASGASIATDPNTINDPKSDLQDNFIYLRYCAYGREDADNKLTTSVGGEQSRFRSLCSSTQQSHPSLLKEIHVGGTMLAEMHPAQLKPRSRRIAVIVGGALGGLILVGLAVLFFVG</sequence>